<dbReference type="InterPro" id="IPR036388">
    <property type="entry name" value="WH-like_DNA-bd_sf"/>
</dbReference>
<dbReference type="Proteomes" id="UP001596302">
    <property type="component" value="Unassembled WGS sequence"/>
</dbReference>
<name>A0ABW1J0G2_9PSEU</name>
<dbReference type="InterPro" id="IPR039422">
    <property type="entry name" value="MarR/SlyA-like"/>
</dbReference>
<evidence type="ECO:0000259" key="2">
    <source>
        <dbReference type="PROSITE" id="PS50995"/>
    </source>
</evidence>
<dbReference type="EMBL" id="JBHSQW010000014">
    <property type="protein sequence ID" value="MFC5993970.1"/>
    <property type="molecule type" value="Genomic_DNA"/>
</dbReference>
<proteinExistence type="predicted"/>
<dbReference type="Pfam" id="PF12802">
    <property type="entry name" value="MarR_2"/>
    <property type="match status" value="1"/>
</dbReference>
<dbReference type="PROSITE" id="PS50995">
    <property type="entry name" value="HTH_MARR_2"/>
    <property type="match status" value="1"/>
</dbReference>
<reference evidence="4" key="1">
    <citation type="journal article" date="2019" name="Int. J. Syst. Evol. Microbiol.">
        <title>The Global Catalogue of Microorganisms (GCM) 10K type strain sequencing project: providing services to taxonomists for standard genome sequencing and annotation.</title>
        <authorList>
            <consortium name="The Broad Institute Genomics Platform"/>
            <consortium name="The Broad Institute Genome Sequencing Center for Infectious Disease"/>
            <person name="Wu L."/>
            <person name="Ma J."/>
        </authorList>
    </citation>
    <scope>NUCLEOTIDE SEQUENCE [LARGE SCALE GENOMIC DNA]</scope>
    <source>
        <strain evidence="4">CCM 8391</strain>
    </source>
</reference>
<protein>
    <submittedName>
        <fullName evidence="3">MarR family winged helix-turn-helix transcriptional regulator</fullName>
    </submittedName>
</protein>
<dbReference type="RefSeq" id="WP_379584006.1">
    <property type="nucleotide sequence ID" value="NZ_JBHSQW010000014.1"/>
</dbReference>
<evidence type="ECO:0000256" key="1">
    <source>
        <dbReference type="SAM" id="MobiDB-lite"/>
    </source>
</evidence>
<gene>
    <name evidence="3" type="ORF">ACFQE5_07075</name>
</gene>
<dbReference type="SUPFAM" id="SSF46785">
    <property type="entry name" value="Winged helix' DNA-binding domain"/>
    <property type="match status" value="1"/>
</dbReference>
<evidence type="ECO:0000313" key="4">
    <source>
        <dbReference type="Proteomes" id="UP001596302"/>
    </source>
</evidence>
<organism evidence="3 4">
    <name type="scientific">Pseudonocardia hispaniensis</name>
    <dbReference type="NCBI Taxonomy" id="904933"/>
    <lineage>
        <taxon>Bacteria</taxon>
        <taxon>Bacillati</taxon>
        <taxon>Actinomycetota</taxon>
        <taxon>Actinomycetes</taxon>
        <taxon>Pseudonocardiales</taxon>
        <taxon>Pseudonocardiaceae</taxon>
        <taxon>Pseudonocardia</taxon>
    </lineage>
</organism>
<sequence>MTDIADAAAGQRPAAVPGGRRRVPSREHLASWRAFLRAHATITRALETELVAEQRLSLASYDVLVQLAEAPQRTLRMTELAAAVLLSRSGVTRIVDRLERAGMVRRSAVEGDGRGVAATLTESGLSRLRIAARTHLAGVVTHFVDRLGADEMAALERISRRLVD</sequence>
<dbReference type="InterPro" id="IPR000835">
    <property type="entry name" value="HTH_MarR-typ"/>
</dbReference>
<feature type="region of interest" description="Disordered" evidence="1">
    <location>
        <begin position="1"/>
        <end position="23"/>
    </location>
</feature>
<dbReference type="InterPro" id="IPR036390">
    <property type="entry name" value="WH_DNA-bd_sf"/>
</dbReference>
<feature type="domain" description="HTH marR-type" evidence="2">
    <location>
        <begin position="28"/>
        <end position="164"/>
    </location>
</feature>
<accession>A0ABW1J0G2</accession>
<dbReference type="SMART" id="SM00347">
    <property type="entry name" value="HTH_MARR"/>
    <property type="match status" value="1"/>
</dbReference>
<comment type="caution">
    <text evidence="3">The sequence shown here is derived from an EMBL/GenBank/DDBJ whole genome shotgun (WGS) entry which is preliminary data.</text>
</comment>
<dbReference type="PRINTS" id="PR00598">
    <property type="entry name" value="HTHMARR"/>
</dbReference>
<keyword evidence="4" id="KW-1185">Reference proteome</keyword>
<evidence type="ECO:0000313" key="3">
    <source>
        <dbReference type="EMBL" id="MFC5993970.1"/>
    </source>
</evidence>
<dbReference type="Gene3D" id="1.10.10.10">
    <property type="entry name" value="Winged helix-like DNA-binding domain superfamily/Winged helix DNA-binding domain"/>
    <property type="match status" value="1"/>
</dbReference>
<dbReference type="PANTHER" id="PTHR33164">
    <property type="entry name" value="TRANSCRIPTIONAL REGULATOR, MARR FAMILY"/>
    <property type="match status" value="1"/>
</dbReference>
<dbReference type="PANTHER" id="PTHR33164:SF99">
    <property type="entry name" value="MARR FAMILY REGULATORY PROTEIN"/>
    <property type="match status" value="1"/>
</dbReference>